<name>A0A8T8X1L5_ASPJA</name>
<feature type="compositionally biased region" description="Polar residues" evidence="2">
    <location>
        <begin position="193"/>
        <end position="214"/>
    </location>
</feature>
<dbReference type="Proteomes" id="UP000249497">
    <property type="component" value="Unassembled WGS sequence"/>
</dbReference>
<feature type="coiled-coil region" evidence="1">
    <location>
        <begin position="354"/>
        <end position="427"/>
    </location>
</feature>
<evidence type="ECO:0000256" key="2">
    <source>
        <dbReference type="SAM" id="MobiDB-lite"/>
    </source>
</evidence>
<feature type="compositionally biased region" description="Basic and acidic residues" evidence="2">
    <location>
        <begin position="57"/>
        <end position="69"/>
    </location>
</feature>
<dbReference type="AlphaFoldDB" id="A0A8T8X1L5"/>
<feature type="compositionally biased region" description="Polar residues" evidence="2">
    <location>
        <begin position="70"/>
        <end position="81"/>
    </location>
</feature>
<accession>A0A8T8X1L5</accession>
<keyword evidence="1" id="KW-0175">Coiled coil</keyword>
<feature type="compositionally biased region" description="Polar residues" evidence="2">
    <location>
        <begin position="44"/>
        <end position="56"/>
    </location>
</feature>
<dbReference type="RefSeq" id="XP_025527333.1">
    <property type="nucleotide sequence ID" value="XM_025672132.1"/>
</dbReference>
<proteinExistence type="predicted"/>
<organism evidence="3 4">
    <name type="scientific">Aspergillus japonicus CBS 114.51</name>
    <dbReference type="NCBI Taxonomy" id="1448312"/>
    <lineage>
        <taxon>Eukaryota</taxon>
        <taxon>Fungi</taxon>
        <taxon>Dikarya</taxon>
        <taxon>Ascomycota</taxon>
        <taxon>Pezizomycotina</taxon>
        <taxon>Eurotiomycetes</taxon>
        <taxon>Eurotiomycetidae</taxon>
        <taxon>Eurotiales</taxon>
        <taxon>Aspergillaceae</taxon>
        <taxon>Aspergillus</taxon>
        <taxon>Aspergillus subgen. Circumdati</taxon>
    </lineage>
</organism>
<feature type="compositionally biased region" description="Acidic residues" evidence="2">
    <location>
        <begin position="605"/>
        <end position="615"/>
    </location>
</feature>
<evidence type="ECO:0000313" key="3">
    <source>
        <dbReference type="EMBL" id="RAH81439.1"/>
    </source>
</evidence>
<keyword evidence="4" id="KW-1185">Reference proteome</keyword>
<feature type="compositionally biased region" description="Polar residues" evidence="2">
    <location>
        <begin position="99"/>
        <end position="108"/>
    </location>
</feature>
<evidence type="ECO:0000256" key="1">
    <source>
        <dbReference type="SAM" id="Coils"/>
    </source>
</evidence>
<evidence type="ECO:0000313" key="4">
    <source>
        <dbReference type="Proteomes" id="UP000249497"/>
    </source>
</evidence>
<sequence>MAEGISTSLQTCPADSQRLPALEVLPSPPCISHLHVNDPGLTPSPGSQLQHSSDVTRNGEHGQSVEEAKSTSVDQHITPTYTDRPKDITTDLRDEETENATSEQSTSRLSEDQLEITAPQPDLHDSPTAPPTETAEDLYDPLFDSEIMLNELDAAFDSNKRTGAEAFEEPDLWQQASKRQAIESIRDEITITPDKTPSLSSLDSALQPDQTGTGPHTPLDPDQESTPAALFEAFGSSFEDSPFDVPMDLSYDGLPDFDFHELSQELASVKMPTAVNIAPEDTASISAITKERFSIDDQDLIDCTSREILQRVHEEPPYVSPYPTYAGPLGYLPSAPNVHVQYIEVAEDKANFRLTSLRNRVQQLSVERHKLRTKLDHLTEMSTIDRRTGKTHYELLREQNAMLRRVCTQHQNRVERYKKEADEWKSKLYDLGTVYNNLLYEIQVQKQTPAVAGIPNGYKPPQNIQPAPNQQVIAPVPGGVAVIRARPANPDPAASLHRPIAPSPPKREPVTIDLTADDPADTASPTPAEKQRQAEMLQSLRSKKYAWLTDADAVDRHSTSPRPRQGFYGHGGGSQALEMMGEEAAERIRNLSASGLASAGRIEPSDPDDDDDDDDLARMMEEELAQGC</sequence>
<gene>
    <name evidence="3" type="ORF">BO86DRAFT_389434</name>
</gene>
<reference evidence="3 4" key="1">
    <citation type="submission" date="2018-02" db="EMBL/GenBank/DDBJ databases">
        <title>The genomes of Aspergillus section Nigri reveals drivers in fungal speciation.</title>
        <authorList>
            <consortium name="DOE Joint Genome Institute"/>
            <person name="Vesth T.C."/>
            <person name="Nybo J."/>
            <person name="Theobald S."/>
            <person name="Brandl J."/>
            <person name="Frisvad J.C."/>
            <person name="Nielsen K.F."/>
            <person name="Lyhne E.K."/>
            <person name="Kogle M.E."/>
            <person name="Kuo A."/>
            <person name="Riley R."/>
            <person name="Clum A."/>
            <person name="Nolan M."/>
            <person name="Lipzen A."/>
            <person name="Salamov A."/>
            <person name="Henrissat B."/>
            <person name="Wiebenga A."/>
            <person name="De vries R.P."/>
            <person name="Grigoriev I.V."/>
            <person name="Mortensen U.H."/>
            <person name="Andersen M.R."/>
            <person name="Baker S.E."/>
        </authorList>
    </citation>
    <scope>NUCLEOTIDE SEQUENCE [LARGE SCALE GENOMIC DNA]</scope>
    <source>
        <strain evidence="3 4">CBS 114.51</strain>
    </source>
</reference>
<protein>
    <submittedName>
        <fullName evidence="3">Uncharacterized protein</fullName>
    </submittedName>
</protein>
<dbReference type="OrthoDB" id="4366200at2759"/>
<feature type="region of interest" description="Disordered" evidence="2">
    <location>
        <begin position="35"/>
        <end position="111"/>
    </location>
</feature>
<feature type="compositionally biased region" description="Basic and acidic residues" evidence="2">
    <location>
        <begin position="83"/>
        <end position="92"/>
    </location>
</feature>
<feature type="region of interest" description="Disordered" evidence="2">
    <location>
        <begin position="190"/>
        <end position="225"/>
    </location>
</feature>
<dbReference type="GeneID" id="37175824"/>
<dbReference type="EMBL" id="KZ824795">
    <property type="protein sequence ID" value="RAH81439.1"/>
    <property type="molecule type" value="Genomic_DNA"/>
</dbReference>
<feature type="region of interest" description="Disordered" evidence="2">
    <location>
        <begin position="489"/>
        <end position="536"/>
    </location>
</feature>
<feature type="region of interest" description="Disordered" evidence="2">
    <location>
        <begin position="554"/>
        <end position="628"/>
    </location>
</feature>